<evidence type="ECO:0000313" key="1">
    <source>
        <dbReference type="EMBL" id="QOX64742.1"/>
    </source>
</evidence>
<keyword evidence="2" id="KW-1185">Reference proteome</keyword>
<proteinExistence type="predicted"/>
<organism evidence="1 2">
    <name type="scientific">Anoxybacterium hadale</name>
    <dbReference type="NCBI Taxonomy" id="3408580"/>
    <lineage>
        <taxon>Bacteria</taxon>
        <taxon>Bacillati</taxon>
        <taxon>Bacillota</taxon>
        <taxon>Clostridia</taxon>
        <taxon>Peptostreptococcales</taxon>
        <taxon>Anaerovoracaceae</taxon>
        <taxon>Anoxybacterium</taxon>
    </lineage>
</organism>
<name>A0ACD1ADX3_9FIRM</name>
<dbReference type="EMBL" id="CP042469">
    <property type="protein sequence ID" value="QOX64742.1"/>
    <property type="molecule type" value="Genomic_DNA"/>
</dbReference>
<protein>
    <submittedName>
        <fullName evidence="1">M20 family metallopeptidase</fullName>
    </submittedName>
</protein>
<sequence>MTNADYKSLSDFFTQEEAIALLAKLVSIPSHEGIPNQETEVASCIYEFFLGEGIDAELVPVTDGRCNVIATMMGSGGGRSLLFTGHTDTVPPYDMEGDPYSARIDQGKMFGRGVVDMKAGLACMMLAMAAIKRAGISLSGDLIFAGVIDEEAKSEGTRAFLRTGALPDAAIVSEPTNMQICIGHRGLEWFEFTFHGKTVHGGRQKEGINAIQKAMLFLRELEANLIPSLEQRVNPIVGSSTMNYGVIKGGTQPSTVAGLCVLQIDRRWIPGESFAAIKSEYQAVLDRLKASDPDFKADFKVMDESYMEDDYIHEALDTSPEEPIVQLAVKAVGEMAGRQAAGKAGELTSFPAWTDGGLLNYYGKVPTIILGPGELGSAHSAEEHIEISALVPAISTYFRIACEYCSGE</sequence>
<reference evidence="1" key="1">
    <citation type="submission" date="2019-08" db="EMBL/GenBank/DDBJ databases">
        <title>Genome sequence of Clostridiales bacterium MT110.</title>
        <authorList>
            <person name="Cao J."/>
        </authorList>
    </citation>
    <scope>NUCLEOTIDE SEQUENCE</scope>
    <source>
        <strain evidence="1">MT110</strain>
    </source>
</reference>
<accession>A0ACD1ADX3</accession>
<gene>
    <name evidence="1" type="ORF">FRZ06_16015</name>
</gene>
<dbReference type="Proteomes" id="UP000594014">
    <property type="component" value="Chromosome"/>
</dbReference>
<evidence type="ECO:0000313" key="2">
    <source>
        <dbReference type="Proteomes" id="UP000594014"/>
    </source>
</evidence>